<dbReference type="PROSITE" id="PS51375">
    <property type="entry name" value="PPR"/>
    <property type="match status" value="1"/>
</dbReference>
<dbReference type="Gene3D" id="1.25.40.10">
    <property type="entry name" value="Tetratricopeptide repeat domain"/>
    <property type="match status" value="1"/>
</dbReference>
<dbReference type="EMBL" id="GBRH01279636">
    <property type="protein sequence ID" value="JAD18259.1"/>
    <property type="molecule type" value="Transcribed_RNA"/>
</dbReference>
<evidence type="ECO:0000313" key="1">
    <source>
        <dbReference type="EMBL" id="JAD18259.1"/>
    </source>
</evidence>
<dbReference type="AlphaFoldDB" id="A0A0A9TXV2"/>
<dbReference type="Pfam" id="PF13041">
    <property type="entry name" value="PPR_2"/>
    <property type="match status" value="1"/>
</dbReference>
<dbReference type="InterPro" id="IPR002885">
    <property type="entry name" value="PPR_rpt"/>
</dbReference>
<reference evidence="1" key="1">
    <citation type="submission" date="2014-09" db="EMBL/GenBank/DDBJ databases">
        <authorList>
            <person name="Magalhaes I.L.F."/>
            <person name="Oliveira U."/>
            <person name="Santos F.R."/>
            <person name="Vidigal T.H.D.A."/>
            <person name="Brescovit A.D."/>
            <person name="Santos A.J."/>
        </authorList>
    </citation>
    <scope>NUCLEOTIDE SEQUENCE</scope>
    <source>
        <tissue evidence="1">Shoot tissue taken approximately 20 cm above the soil surface</tissue>
    </source>
</reference>
<accession>A0A0A9TXV2</accession>
<proteinExistence type="predicted"/>
<dbReference type="NCBIfam" id="TIGR00756">
    <property type="entry name" value="PPR"/>
    <property type="match status" value="1"/>
</dbReference>
<name>A0A0A9TXV2_ARUDO</name>
<dbReference type="InterPro" id="IPR011990">
    <property type="entry name" value="TPR-like_helical_dom_sf"/>
</dbReference>
<reference evidence="1" key="2">
    <citation type="journal article" date="2015" name="Data Brief">
        <title>Shoot transcriptome of the giant reed, Arundo donax.</title>
        <authorList>
            <person name="Barrero R.A."/>
            <person name="Guerrero F.D."/>
            <person name="Moolhuijzen P."/>
            <person name="Goolsby J.A."/>
            <person name="Tidwell J."/>
            <person name="Bellgard S.E."/>
            <person name="Bellgard M.I."/>
        </authorList>
    </citation>
    <scope>NUCLEOTIDE SEQUENCE</scope>
    <source>
        <tissue evidence="1">Shoot tissue taken approximately 20 cm above the soil surface</tissue>
    </source>
</reference>
<protein>
    <submittedName>
        <fullName evidence="1">Uncharacterized protein</fullName>
    </submittedName>
</protein>
<sequence>MRESGMVPDSFTYTILIRGQCMLGYVLNAMMLYADMMKIGVKPEIYMTVCPEIWSLGPPNGIRTVES</sequence>
<organism evidence="1">
    <name type="scientific">Arundo donax</name>
    <name type="common">Giant reed</name>
    <name type="synonym">Donax arundinaceus</name>
    <dbReference type="NCBI Taxonomy" id="35708"/>
    <lineage>
        <taxon>Eukaryota</taxon>
        <taxon>Viridiplantae</taxon>
        <taxon>Streptophyta</taxon>
        <taxon>Embryophyta</taxon>
        <taxon>Tracheophyta</taxon>
        <taxon>Spermatophyta</taxon>
        <taxon>Magnoliopsida</taxon>
        <taxon>Liliopsida</taxon>
        <taxon>Poales</taxon>
        <taxon>Poaceae</taxon>
        <taxon>PACMAD clade</taxon>
        <taxon>Arundinoideae</taxon>
        <taxon>Arundineae</taxon>
        <taxon>Arundo</taxon>
    </lineage>
</organism>